<comment type="caution">
    <text evidence="3">The sequence shown here is derived from an EMBL/GenBank/DDBJ whole genome shotgun (WGS) entry which is preliminary data.</text>
</comment>
<evidence type="ECO:0000256" key="1">
    <source>
        <dbReference type="ARBA" id="ARBA00006611"/>
    </source>
</evidence>
<accession>A0A371QY07</accession>
<dbReference type="Proteomes" id="UP000257123">
    <property type="component" value="Unassembled WGS sequence"/>
</dbReference>
<dbReference type="GO" id="GO:0016887">
    <property type="term" value="F:ATP hydrolysis activity"/>
    <property type="evidence" value="ECO:0007669"/>
    <property type="project" value="InterPro"/>
</dbReference>
<dbReference type="Gene3D" id="3.40.50.300">
    <property type="entry name" value="P-loop containing nucleotide triphosphate hydrolases"/>
    <property type="match status" value="1"/>
</dbReference>
<dbReference type="OrthoDB" id="33500at2157"/>
<gene>
    <name evidence="4" type="ORF">CGL51_00960</name>
    <name evidence="3" type="ORF">CGL52_12690</name>
</gene>
<dbReference type="InterPro" id="IPR027417">
    <property type="entry name" value="P-loop_NTPase"/>
</dbReference>
<evidence type="ECO:0000313" key="5">
    <source>
        <dbReference type="Proteomes" id="UP000256877"/>
    </source>
</evidence>
<sequence>MNTVRLDVAEYLDQYEISDVAYAVIYVDSEGFRRYRVVEPPLNEEEARLLASLKNAVQNVGEVKNGVLRLARERREEYLEELVKRAAREFKIKVEERMWRKFMYYLRRDLLGYGVLDPLVRDPYIEDIHVDGPGAVYIWHSKWESLKTDISLSAEDLDGFVSKFSSLVGKSVSYADPILEGMLPEGFRVELAVPPVSPKGPTFVIRKYFVVPITLIDMVKMGTISSDAVAYLWLMLDYGRNIVIVGPTGAGKTTLLNALLYLVRPEAKILTIEDTREINIVHEHWQALVTRPSRSEGVREVSAFDLLAVAMRSRPDYVVVGEVRGEEAYVLFQAFGSGHSGATTIHAETIEDAVRRLLTRPMNVPPMLVGLAHIFIRIMRVKVGNQIVRRVVEIAENMGVSRGGRPRLHYVYRWNPERDKMEQVEESRHLETISRTRFVPLDQLKRELERRRELISLMVERGFSTPYVVAKIFTMYHLDPDRALEAVRMGKI</sequence>
<evidence type="ECO:0000313" key="6">
    <source>
        <dbReference type="Proteomes" id="UP000257123"/>
    </source>
</evidence>
<name>A0A371QY07_9CREN</name>
<dbReference type="AlphaFoldDB" id="A0A371QY07"/>
<dbReference type="PANTHER" id="PTHR30486">
    <property type="entry name" value="TWITCHING MOTILITY PROTEIN PILT"/>
    <property type="match status" value="1"/>
</dbReference>
<dbReference type="InterPro" id="IPR001482">
    <property type="entry name" value="T2SS/T4SS_dom"/>
</dbReference>
<comment type="similarity">
    <text evidence="1">Belongs to the GSP E family.</text>
</comment>
<dbReference type="EMBL" id="NMUE01000002">
    <property type="protein sequence ID" value="RFA98354.1"/>
    <property type="molecule type" value="Genomic_DNA"/>
</dbReference>
<dbReference type="InterPro" id="IPR003593">
    <property type="entry name" value="AAA+_ATPase"/>
</dbReference>
<reference evidence="5 6" key="1">
    <citation type="submission" date="2017-07" db="EMBL/GenBank/DDBJ databases">
        <title>Draft genome sequence of aerobic hyperthermophilic archaea, Pyrobaculum aerophilum YKB31 and YKB32.</title>
        <authorList>
            <person name="Mochizuki T."/>
            <person name="Berliner A.J."/>
            <person name="Yoshida-Takashima Y."/>
            <person name="Takaki Y."/>
            <person name="Nunoura T."/>
            <person name="Takai K."/>
        </authorList>
    </citation>
    <scope>NUCLEOTIDE SEQUENCE [LARGE SCALE GENOMIC DNA]</scope>
    <source>
        <strain evidence="4 6">YKB31</strain>
        <strain evidence="3 5">YKB32</strain>
    </source>
</reference>
<dbReference type="Pfam" id="PF00437">
    <property type="entry name" value="T2SSE"/>
    <property type="match status" value="1"/>
</dbReference>
<dbReference type="PANTHER" id="PTHR30486:SF6">
    <property type="entry name" value="TYPE IV PILUS RETRACTATION ATPASE PILT"/>
    <property type="match status" value="1"/>
</dbReference>
<dbReference type="SMART" id="SM00382">
    <property type="entry name" value="AAA"/>
    <property type="match status" value="1"/>
</dbReference>
<dbReference type="InterPro" id="IPR050921">
    <property type="entry name" value="T4SS_GSP_E_ATPase"/>
</dbReference>
<evidence type="ECO:0000259" key="2">
    <source>
        <dbReference type="SMART" id="SM00382"/>
    </source>
</evidence>
<dbReference type="Proteomes" id="UP000256877">
    <property type="component" value="Unassembled WGS sequence"/>
</dbReference>
<dbReference type="SUPFAM" id="SSF52540">
    <property type="entry name" value="P-loop containing nucleoside triphosphate hydrolases"/>
    <property type="match status" value="1"/>
</dbReference>
<dbReference type="EMBL" id="NMUF01000055">
    <property type="protein sequence ID" value="RFA95573.1"/>
    <property type="molecule type" value="Genomic_DNA"/>
</dbReference>
<proteinExistence type="inferred from homology"/>
<organism evidence="3 5">
    <name type="scientific">Pyrobaculum aerophilum</name>
    <dbReference type="NCBI Taxonomy" id="13773"/>
    <lineage>
        <taxon>Archaea</taxon>
        <taxon>Thermoproteota</taxon>
        <taxon>Thermoprotei</taxon>
        <taxon>Thermoproteales</taxon>
        <taxon>Thermoproteaceae</taxon>
        <taxon>Pyrobaculum</taxon>
    </lineage>
</organism>
<feature type="domain" description="AAA+ ATPase" evidence="2">
    <location>
        <begin position="238"/>
        <end position="368"/>
    </location>
</feature>
<evidence type="ECO:0000313" key="3">
    <source>
        <dbReference type="EMBL" id="RFA95573.1"/>
    </source>
</evidence>
<dbReference type="CDD" id="cd01130">
    <property type="entry name" value="VirB11-like_ATPase"/>
    <property type="match status" value="1"/>
</dbReference>
<evidence type="ECO:0000313" key="4">
    <source>
        <dbReference type="EMBL" id="RFA98354.1"/>
    </source>
</evidence>
<protein>
    <submittedName>
        <fullName evidence="3">Secretion system protein E</fullName>
    </submittedName>
</protein>
<dbReference type="Gene3D" id="3.30.450.380">
    <property type="match status" value="1"/>
</dbReference>